<dbReference type="InterPro" id="IPR018490">
    <property type="entry name" value="cNMP-bd_dom_sf"/>
</dbReference>
<dbReference type="PROSITE" id="PS50042">
    <property type="entry name" value="CNMP_BINDING_3"/>
    <property type="match status" value="1"/>
</dbReference>
<proteinExistence type="predicted"/>
<dbReference type="Gene3D" id="2.60.120.10">
    <property type="entry name" value="Jelly Rolls"/>
    <property type="match status" value="1"/>
</dbReference>
<dbReference type="CDD" id="cd00038">
    <property type="entry name" value="CAP_ED"/>
    <property type="match status" value="1"/>
</dbReference>
<dbReference type="Pfam" id="PF00027">
    <property type="entry name" value="cNMP_binding"/>
    <property type="match status" value="1"/>
</dbReference>
<evidence type="ECO:0000313" key="2">
    <source>
        <dbReference type="EMBL" id="GGH81794.1"/>
    </source>
</evidence>
<dbReference type="Proteomes" id="UP000627292">
    <property type="component" value="Unassembled WGS sequence"/>
</dbReference>
<gene>
    <name evidence="2" type="ORF">GCM10011379_54720</name>
</gene>
<keyword evidence="3" id="KW-1185">Reference proteome</keyword>
<dbReference type="InterPro" id="IPR014710">
    <property type="entry name" value="RmlC-like_jellyroll"/>
</dbReference>
<protein>
    <submittedName>
        <fullName evidence="2">cAMP-binding protein</fullName>
    </submittedName>
</protein>
<sequence>MYNRIRENISRRVSLSAQELVEIENCARKVALKKKSRLLHSGEVCNYLVFVNTGAVRSFSADNKGVEQIVQFAFEDNWVSDLYSYVSEAPAILSIESMEDSELLLFYKEDMEKLYQTIPALERWMRLLLQNAYVRLQRRLVLSLSMPAEERYAELLQSYPDILNRVPLIYIASYLGITPESLSRIRRQLSAK</sequence>
<dbReference type="InterPro" id="IPR000595">
    <property type="entry name" value="cNMP-bd_dom"/>
</dbReference>
<comment type="caution">
    <text evidence="2">The sequence shown here is derived from an EMBL/GenBank/DDBJ whole genome shotgun (WGS) entry which is preliminary data.</text>
</comment>
<reference evidence="2" key="1">
    <citation type="journal article" date="2014" name="Int. J. Syst. Evol. Microbiol.">
        <title>Complete genome sequence of Corynebacterium casei LMG S-19264T (=DSM 44701T), isolated from a smear-ripened cheese.</title>
        <authorList>
            <consortium name="US DOE Joint Genome Institute (JGI-PGF)"/>
            <person name="Walter F."/>
            <person name="Albersmeier A."/>
            <person name="Kalinowski J."/>
            <person name="Ruckert C."/>
        </authorList>
    </citation>
    <scope>NUCLEOTIDE SEQUENCE</scope>
    <source>
        <strain evidence="2">CGMCC 1.15290</strain>
    </source>
</reference>
<feature type="domain" description="Cyclic nucleotide-binding" evidence="1">
    <location>
        <begin position="14"/>
        <end position="114"/>
    </location>
</feature>
<evidence type="ECO:0000313" key="3">
    <source>
        <dbReference type="Proteomes" id="UP000627292"/>
    </source>
</evidence>
<evidence type="ECO:0000259" key="1">
    <source>
        <dbReference type="PROSITE" id="PS50042"/>
    </source>
</evidence>
<dbReference type="RefSeq" id="WP_188958646.1">
    <property type="nucleotide sequence ID" value="NZ_BMIB01000006.1"/>
</dbReference>
<reference evidence="2" key="2">
    <citation type="submission" date="2020-09" db="EMBL/GenBank/DDBJ databases">
        <authorList>
            <person name="Sun Q."/>
            <person name="Zhou Y."/>
        </authorList>
    </citation>
    <scope>NUCLEOTIDE SEQUENCE</scope>
    <source>
        <strain evidence="2">CGMCC 1.15290</strain>
    </source>
</reference>
<accession>A0A917J6H6</accession>
<organism evidence="2 3">
    <name type="scientific">Filimonas zeae</name>
    <dbReference type="NCBI Taxonomy" id="1737353"/>
    <lineage>
        <taxon>Bacteria</taxon>
        <taxon>Pseudomonadati</taxon>
        <taxon>Bacteroidota</taxon>
        <taxon>Chitinophagia</taxon>
        <taxon>Chitinophagales</taxon>
        <taxon>Chitinophagaceae</taxon>
        <taxon>Filimonas</taxon>
    </lineage>
</organism>
<dbReference type="EMBL" id="BMIB01000006">
    <property type="protein sequence ID" value="GGH81794.1"/>
    <property type="molecule type" value="Genomic_DNA"/>
</dbReference>
<dbReference type="AlphaFoldDB" id="A0A917J6H6"/>
<name>A0A917J6H6_9BACT</name>
<dbReference type="SUPFAM" id="SSF51206">
    <property type="entry name" value="cAMP-binding domain-like"/>
    <property type="match status" value="1"/>
</dbReference>